<feature type="domain" description="SLH" evidence="3">
    <location>
        <begin position="422"/>
        <end position="485"/>
    </location>
</feature>
<dbReference type="InterPro" id="IPR058923">
    <property type="entry name" value="RCC1-like_dom"/>
</dbReference>
<dbReference type="Gene3D" id="2.130.10.30">
    <property type="entry name" value="Regulator of chromosome condensation 1/beta-lactamase-inhibitor protein II"/>
    <property type="match status" value="2"/>
</dbReference>
<dbReference type="AlphaFoldDB" id="A0AAW5JTM0"/>
<dbReference type="PRINTS" id="PR00633">
    <property type="entry name" value="RCCNDNSATION"/>
</dbReference>
<protein>
    <submittedName>
        <fullName evidence="4">S-layer homology domain-containing protein</fullName>
    </submittedName>
</protein>
<sequence>MKGKRRLPLVLALLLLLTLLPVRAAGTDRANTLAAGGQAHSLAVQEDGTVLVWGDNSAGQLGLGGDVAEIRNPTAVEGVSAVSVAAGEDFSAALRYDGAVYTWGHGVHAAPVQAAIDQVAAIAAGGEVVLALKTDGTVWQWTYGGAISRVSGLSRVAAIATGGGHHLALTVSGEVWAWGKNDRGQLGDGTAVDRAAPVKVPGLVDVVDVAAGAAHSLAVTFDGRVYAWGSNDCGQLGHAEGDRRTPSEVAELTKVVQVAAGTDSSMALTQGGTVYTWGCGEYGQLGSSRRQNTQSRPYTISMPGSGMAQIAAGAYHDLAVTNGGVLYAWGRNQRYQLGNSRNENADSPVRVLTGAGSGGAYPVSWTDGISDWARPYAEELYPTGLVPPMLWGSYQSGITRGELAHLLVSVYEQVRGTAPMPSAANKFNDLQGHLLETDLRKAYGLGLLGGTSDATLSPDRRVTRQEAAKMLCSFVGRMEGISIPAGMQSLAFYRDAGQIAEWAVPYVHYAHENHIMEGNAAGGFAPLDRLTREQSLVILTRLVEQYGWIK</sequence>
<dbReference type="Pfam" id="PF25390">
    <property type="entry name" value="WD40_RLD"/>
    <property type="match status" value="1"/>
</dbReference>
<accession>A0AAW5JTM0</accession>
<dbReference type="PANTHER" id="PTHR22872">
    <property type="entry name" value="BTK-BINDING PROTEIN-RELATED"/>
    <property type="match status" value="1"/>
</dbReference>
<dbReference type="InterPro" id="IPR009091">
    <property type="entry name" value="RCC1/BLIP-II"/>
</dbReference>
<evidence type="ECO:0000313" key="5">
    <source>
        <dbReference type="Proteomes" id="UP001204562"/>
    </source>
</evidence>
<dbReference type="SUPFAM" id="SSF50985">
    <property type="entry name" value="RCC1/BLIP-II"/>
    <property type="match status" value="1"/>
</dbReference>
<dbReference type="PROSITE" id="PS50012">
    <property type="entry name" value="RCC1_3"/>
    <property type="match status" value="6"/>
</dbReference>
<evidence type="ECO:0000256" key="2">
    <source>
        <dbReference type="SAM" id="SignalP"/>
    </source>
</evidence>
<feature type="signal peptide" evidence="2">
    <location>
        <begin position="1"/>
        <end position="24"/>
    </location>
</feature>
<feature type="domain" description="SLH" evidence="3">
    <location>
        <begin position="490"/>
        <end position="550"/>
    </location>
</feature>
<dbReference type="Pfam" id="PF00415">
    <property type="entry name" value="RCC1"/>
    <property type="match status" value="1"/>
</dbReference>
<dbReference type="Proteomes" id="UP001204562">
    <property type="component" value="Unassembled WGS sequence"/>
</dbReference>
<feature type="chain" id="PRO_5043644292" evidence="2">
    <location>
        <begin position="25"/>
        <end position="550"/>
    </location>
</feature>
<evidence type="ECO:0000259" key="3">
    <source>
        <dbReference type="PROSITE" id="PS51272"/>
    </source>
</evidence>
<comment type="caution">
    <text evidence="4">The sequence shown here is derived from an EMBL/GenBank/DDBJ whole genome shotgun (WGS) entry which is preliminary data.</text>
</comment>
<name>A0AAW5JTM0_9FIRM</name>
<reference evidence="4" key="1">
    <citation type="submission" date="2022-06" db="EMBL/GenBank/DDBJ databases">
        <title>Isolation of gut microbiota from human fecal samples.</title>
        <authorList>
            <person name="Pamer E.G."/>
            <person name="Barat B."/>
            <person name="Waligurski E."/>
            <person name="Medina S."/>
            <person name="Paddock L."/>
            <person name="Mostad J."/>
        </authorList>
    </citation>
    <scope>NUCLEOTIDE SEQUENCE</scope>
    <source>
        <strain evidence="4">DFI.9.91</strain>
    </source>
</reference>
<keyword evidence="2" id="KW-0732">Signal</keyword>
<dbReference type="InterPro" id="IPR001119">
    <property type="entry name" value="SLH_dom"/>
</dbReference>
<proteinExistence type="predicted"/>
<dbReference type="InterPro" id="IPR051625">
    <property type="entry name" value="Signaling_Regulatory_Domain"/>
</dbReference>
<dbReference type="PROSITE" id="PS51272">
    <property type="entry name" value="SLH"/>
    <property type="match status" value="2"/>
</dbReference>
<evidence type="ECO:0000256" key="1">
    <source>
        <dbReference type="ARBA" id="ARBA00022737"/>
    </source>
</evidence>
<evidence type="ECO:0000313" key="4">
    <source>
        <dbReference type="EMBL" id="MCQ4770719.1"/>
    </source>
</evidence>
<dbReference type="EMBL" id="JANFYS010000018">
    <property type="protein sequence ID" value="MCQ4770719.1"/>
    <property type="molecule type" value="Genomic_DNA"/>
</dbReference>
<gene>
    <name evidence="4" type="ORF">NE579_09610</name>
</gene>
<keyword evidence="1" id="KW-0677">Repeat</keyword>
<dbReference type="Pfam" id="PF00395">
    <property type="entry name" value="SLH"/>
    <property type="match status" value="2"/>
</dbReference>
<dbReference type="RefSeq" id="WP_256304089.1">
    <property type="nucleotide sequence ID" value="NZ_JANFYS010000018.1"/>
</dbReference>
<dbReference type="InterPro" id="IPR000408">
    <property type="entry name" value="Reg_chr_condens"/>
</dbReference>
<organism evidence="4 5">
    <name type="scientific">Intestinimonas massiliensis</name>
    <name type="common">ex Afouda et al. 2020</name>
    <dbReference type="NCBI Taxonomy" id="1673721"/>
    <lineage>
        <taxon>Bacteria</taxon>
        <taxon>Bacillati</taxon>
        <taxon>Bacillota</taxon>
        <taxon>Clostridia</taxon>
        <taxon>Eubacteriales</taxon>
        <taxon>Intestinimonas</taxon>
    </lineage>
</organism>